<evidence type="ECO:0000313" key="10">
    <source>
        <dbReference type="Proteomes" id="UP000053958"/>
    </source>
</evidence>
<comment type="caution">
    <text evidence="9">The sequence shown here is derived from an EMBL/GenBank/DDBJ whole genome shotgun (WGS) entry which is preliminary data.</text>
</comment>
<feature type="domain" description="Zn(2)-C6 fungal-type" evidence="8">
    <location>
        <begin position="12"/>
        <end position="42"/>
    </location>
</feature>
<dbReference type="InterPro" id="IPR050815">
    <property type="entry name" value="TF_fung"/>
</dbReference>
<dbReference type="PANTHER" id="PTHR47338:SF20">
    <property type="entry name" value="ZN(II)2CYS6 TRANSCRIPTION FACTOR (EUROFUNG)"/>
    <property type="match status" value="1"/>
</dbReference>
<dbReference type="GeneID" id="25320399"/>
<reference evidence="9 10" key="1">
    <citation type="submission" date="2015-04" db="EMBL/GenBank/DDBJ databases">
        <authorList>
            <person name="Heijne W.H."/>
            <person name="Fedorova N.D."/>
            <person name="Nierman W.C."/>
            <person name="Vollebregt A.W."/>
            <person name="Zhao Z."/>
            <person name="Wu L."/>
            <person name="Kumar M."/>
            <person name="Stam H."/>
            <person name="van den Berg M.A."/>
            <person name="Pel H.J."/>
        </authorList>
    </citation>
    <scope>NUCLEOTIDE SEQUENCE [LARGE SCALE GENOMIC DNA]</scope>
    <source>
        <strain evidence="9 10">CBS 393.64</strain>
    </source>
</reference>
<organism evidence="9 10">
    <name type="scientific">Rasamsonia emersonii (strain ATCC 16479 / CBS 393.64 / IMI 116815)</name>
    <dbReference type="NCBI Taxonomy" id="1408163"/>
    <lineage>
        <taxon>Eukaryota</taxon>
        <taxon>Fungi</taxon>
        <taxon>Dikarya</taxon>
        <taxon>Ascomycota</taxon>
        <taxon>Pezizomycotina</taxon>
        <taxon>Eurotiomycetes</taxon>
        <taxon>Eurotiomycetidae</taxon>
        <taxon>Eurotiales</taxon>
        <taxon>Trichocomaceae</taxon>
        <taxon>Rasamsonia</taxon>
    </lineage>
</organism>
<keyword evidence="5" id="KW-0804">Transcription</keyword>
<dbReference type="GO" id="GO:0006351">
    <property type="term" value="P:DNA-templated transcription"/>
    <property type="evidence" value="ECO:0007669"/>
    <property type="project" value="InterPro"/>
</dbReference>
<dbReference type="CDD" id="cd12148">
    <property type="entry name" value="fungal_TF_MHR"/>
    <property type="match status" value="1"/>
</dbReference>
<evidence type="ECO:0000256" key="1">
    <source>
        <dbReference type="ARBA" id="ARBA00004123"/>
    </source>
</evidence>
<dbReference type="Pfam" id="PF00172">
    <property type="entry name" value="Zn_clus"/>
    <property type="match status" value="1"/>
</dbReference>
<dbReference type="GO" id="GO:0003677">
    <property type="term" value="F:DNA binding"/>
    <property type="evidence" value="ECO:0007669"/>
    <property type="project" value="UniProtKB-KW"/>
</dbReference>
<dbReference type="InterPro" id="IPR007219">
    <property type="entry name" value="XnlR_reg_dom"/>
</dbReference>
<dbReference type="InterPro" id="IPR001138">
    <property type="entry name" value="Zn2Cys6_DnaBD"/>
</dbReference>
<evidence type="ECO:0000256" key="4">
    <source>
        <dbReference type="ARBA" id="ARBA00023125"/>
    </source>
</evidence>
<evidence type="ECO:0000256" key="5">
    <source>
        <dbReference type="ARBA" id="ARBA00023163"/>
    </source>
</evidence>
<keyword evidence="10" id="KW-1185">Reference proteome</keyword>
<evidence type="ECO:0000256" key="7">
    <source>
        <dbReference type="SAM" id="MobiDB-lite"/>
    </source>
</evidence>
<evidence type="ECO:0000256" key="2">
    <source>
        <dbReference type="ARBA" id="ARBA00022723"/>
    </source>
</evidence>
<dbReference type="CDD" id="cd00067">
    <property type="entry name" value="GAL4"/>
    <property type="match status" value="1"/>
</dbReference>
<dbReference type="PANTHER" id="PTHR47338">
    <property type="entry name" value="ZN(II)2CYS6 TRANSCRIPTION FACTOR (EUROFUNG)-RELATED"/>
    <property type="match status" value="1"/>
</dbReference>
<dbReference type="Pfam" id="PF04082">
    <property type="entry name" value="Fungal_trans"/>
    <property type="match status" value="1"/>
</dbReference>
<dbReference type="AlphaFoldDB" id="A0A0F4YI77"/>
<dbReference type="InterPro" id="IPR036864">
    <property type="entry name" value="Zn2-C6_fun-type_DNA-bd_sf"/>
</dbReference>
<dbReference type="PROSITE" id="PS00463">
    <property type="entry name" value="ZN2_CY6_FUNGAL_1"/>
    <property type="match status" value="1"/>
</dbReference>
<dbReference type="Gene3D" id="4.10.240.10">
    <property type="entry name" value="Zn(2)-C6 fungal-type DNA-binding domain"/>
    <property type="match status" value="1"/>
</dbReference>
<keyword evidence="3" id="KW-0805">Transcription regulation</keyword>
<dbReference type="OrthoDB" id="4227208at2759"/>
<feature type="region of interest" description="Disordered" evidence="7">
    <location>
        <begin position="44"/>
        <end position="69"/>
    </location>
</feature>
<comment type="subcellular location">
    <subcellularLocation>
        <location evidence="1">Nucleus</location>
    </subcellularLocation>
</comment>
<keyword evidence="4" id="KW-0238">DNA-binding</keyword>
<evidence type="ECO:0000259" key="8">
    <source>
        <dbReference type="PROSITE" id="PS50048"/>
    </source>
</evidence>
<dbReference type="SMART" id="SM00906">
    <property type="entry name" value="Fungal_trans"/>
    <property type="match status" value="1"/>
</dbReference>
<dbReference type="STRING" id="1408163.A0A0F4YI77"/>
<dbReference type="GO" id="GO:0000981">
    <property type="term" value="F:DNA-binding transcription factor activity, RNA polymerase II-specific"/>
    <property type="evidence" value="ECO:0007669"/>
    <property type="project" value="InterPro"/>
</dbReference>
<dbReference type="RefSeq" id="XP_013324531.1">
    <property type="nucleotide sequence ID" value="XM_013469077.1"/>
</dbReference>
<dbReference type="SUPFAM" id="SSF57701">
    <property type="entry name" value="Zn2/Cys6 DNA-binding domain"/>
    <property type="match status" value="1"/>
</dbReference>
<gene>
    <name evidence="9" type="ORF">T310_8139</name>
</gene>
<dbReference type="GO" id="GO:0005634">
    <property type="term" value="C:nucleus"/>
    <property type="evidence" value="ECO:0007669"/>
    <property type="project" value="UniProtKB-SubCell"/>
</dbReference>
<dbReference type="PROSITE" id="PS50048">
    <property type="entry name" value="ZN2_CY6_FUNGAL_2"/>
    <property type="match status" value="1"/>
</dbReference>
<keyword evidence="6" id="KW-0539">Nucleus</keyword>
<dbReference type="SMART" id="SM00066">
    <property type="entry name" value="GAL4"/>
    <property type="match status" value="1"/>
</dbReference>
<accession>A0A0F4YI77</accession>
<keyword evidence="2" id="KW-0479">Metal-binding</keyword>
<sequence length="443" mass="49773">MSDSSENLALQACFTCRQQKRKCSRELPACLLCRKNKRPCNYPTKSADPTANDVESYTQQKQLSNSPDRPDADLVLLLIAMQMHCRPRKDSGADLYELAKRCCSYVERNNVFSLRLLQASLLIGLYEVANAIYPAAYLTAGHCARLCHLMGIHDRKEAPQMLSIPGSWTEAEERRRACWAIIVLDRYVNLGAGNRPFACDDAKPDDLLPMDEDSWEKGEPIVIQPLAVSTCTEVPASPFARTCQASHLLSRILRHINEKHEDATFRYREAIQLHRTINAFNLAVSYEFDKITGESYDATHEAALFTSMAICYSAQLTLYDAYMCADADDISGVGIPEQLEMQNIAISNIKDVCMAVHRFANRIVGASESGGDLSRISPLTTDCLYEAAMLFIGYIRQIGKVEFVQTVMDMRNALEILARRWDVASEYLKILDGESFHPGWQLS</sequence>
<feature type="compositionally biased region" description="Polar residues" evidence="7">
    <location>
        <begin position="44"/>
        <end position="67"/>
    </location>
</feature>
<evidence type="ECO:0000313" key="9">
    <source>
        <dbReference type="EMBL" id="KKA17919.1"/>
    </source>
</evidence>
<evidence type="ECO:0000256" key="3">
    <source>
        <dbReference type="ARBA" id="ARBA00023015"/>
    </source>
</evidence>
<proteinExistence type="predicted"/>
<dbReference type="EMBL" id="LASV01000528">
    <property type="protein sequence ID" value="KKA17919.1"/>
    <property type="molecule type" value="Genomic_DNA"/>
</dbReference>
<dbReference type="Proteomes" id="UP000053958">
    <property type="component" value="Unassembled WGS sequence"/>
</dbReference>
<name>A0A0F4YI77_RASE3</name>
<dbReference type="GO" id="GO:0008270">
    <property type="term" value="F:zinc ion binding"/>
    <property type="evidence" value="ECO:0007669"/>
    <property type="project" value="InterPro"/>
</dbReference>
<protein>
    <recommendedName>
        <fullName evidence="8">Zn(2)-C6 fungal-type domain-containing protein</fullName>
    </recommendedName>
</protein>
<evidence type="ECO:0000256" key="6">
    <source>
        <dbReference type="ARBA" id="ARBA00023242"/>
    </source>
</evidence>